<accession>A0A2N3LIV7</accession>
<keyword evidence="2" id="KW-1185">Reference proteome</keyword>
<reference evidence="1 2" key="1">
    <citation type="submission" date="2017-11" db="EMBL/GenBank/DDBJ databases">
        <title>Bacillus camelliae sp. nov., isolated from pu'er tea.</title>
        <authorList>
            <person name="Niu L."/>
        </authorList>
    </citation>
    <scope>NUCLEOTIDE SEQUENCE [LARGE SCALE GENOMIC DNA]</scope>
    <source>
        <strain evidence="1 2">7578-1</strain>
    </source>
</reference>
<dbReference type="Proteomes" id="UP000233440">
    <property type="component" value="Unassembled WGS sequence"/>
</dbReference>
<protein>
    <submittedName>
        <fullName evidence="1">Endonuclease</fullName>
    </submittedName>
</protein>
<keyword evidence="1" id="KW-0540">Nuclease</keyword>
<organism evidence="1 2">
    <name type="scientific">Heyndrickxia camelliae</name>
    <dbReference type="NCBI Taxonomy" id="1707093"/>
    <lineage>
        <taxon>Bacteria</taxon>
        <taxon>Bacillati</taxon>
        <taxon>Bacillota</taxon>
        <taxon>Bacilli</taxon>
        <taxon>Bacillales</taxon>
        <taxon>Bacillaceae</taxon>
        <taxon>Heyndrickxia</taxon>
    </lineage>
</organism>
<dbReference type="OrthoDB" id="9801679at2"/>
<dbReference type="InterPro" id="IPR039975">
    <property type="entry name" value="IFT52"/>
</dbReference>
<dbReference type="PANTHER" id="PTHR12969">
    <property type="entry name" value="NGD5/OSM-6/IFT52"/>
    <property type="match status" value="1"/>
</dbReference>
<evidence type="ECO:0000313" key="2">
    <source>
        <dbReference type="Proteomes" id="UP000233440"/>
    </source>
</evidence>
<dbReference type="Gene3D" id="3.40.50.880">
    <property type="match status" value="1"/>
</dbReference>
<keyword evidence="1" id="KW-0255">Endonuclease</keyword>
<dbReference type="InterPro" id="IPR029062">
    <property type="entry name" value="Class_I_gatase-like"/>
</dbReference>
<sequence length="887" mass="96133">MGRLKSLFVKVLTIIVIAGTIPSLSGLHTAKAEGANDPAPFINPASPANGKKVLFDNTHGETAGAADWVIDGAFSDFGNAIAQEGYYVKELRKTTPITYDDLKDYNVFVLGESNIPFKKSEQDAMLQYVQNGGSIFFIGDHYNSDRNLNRWDSGEVFNGFRRGAYSDPTKGMTKEEASSQAMQGVESSDWLADHFGIRFRTNALGDITGGETVVAPDQSFGITQDVETVEMHAGSTLAILDPTKAKGLIYMPKNPPKWGSAVDQGVYNNGGIEEGAFAAISKVGKGKAAFLGDSSPVEDSSPKYVREDNGKKKTTYDGFKDEGDDSTFLINTINWLANQENYTSFDQVSGLELSPVTKLYDWEQPQNTTEPEPEPWSQPSGGYKWYDSSTFAAGSYGSTKTAPVNPTYSFVHQATLPNAEEFQIRVNLDNLTPGQTVSGLNLGIYLSGGTQVAMVQNADGSWPTSYGYSADFSVTADAMGHASKDLTVKIKPGTTGDASLRLRSAKNNVLTESVKIGNVSAEPLPEDKPNLPEKISVADARKAGSGTVVTVEGVVTSTPGVFGGKGFYLQDDTAGIYVFLNDGEFKPGDTVKITAPLSVYNTELELSDPVAIEKTGTGELPNPITVNELNEDNQGKLVKLEDVEIQNLTALNKAFEFDVTKDGKATRVRVDERTGLTYNQFTSQYKNGDIVNISGISSIFKGTYQLKPLSLNAFEQADKTPPVIHDLNKDTFYLTDKIVENINVTDEGTGVKSVKITLDGMEVQNPIEIEPLQLSLGQHTLSVTAEDIAGNVSTRDFDIQVIMDTDHLGQLLEIGYDHGKITNHGIYNSLQTKVKNIQKANNPKTKQNMLHAFANEVRAQNGKKIDADFANLLISATVGVEQLEEAM</sequence>
<name>A0A2N3LIV7_9BACI</name>
<dbReference type="InterPro" id="IPR013783">
    <property type="entry name" value="Ig-like_fold"/>
</dbReference>
<dbReference type="RefSeq" id="WP_101354586.1">
    <property type="nucleotide sequence ID" value="NZ_PIQO01000009.1"/>
</dbReference>
<dbReference type="Gene3D" id="2.60.40.10">
    <property type="entry name" value="Immunoglobulins"/>
    <property type="match status" value="1"/>
</dbReference>
<dbReference type="SUPFAM" id="SSF52317">
    <property type="entry name" value="Class I glutamine amidotransferase-like"/>
    <property type="match status" value="1"/>
</dbReference>
<keyword evidence="1" id="KW-0378">Hydrolase</keyword>
<dbReference type="AlphaFoldDB" id="A0A2N3LIV7"/>
<gene>
    <name evidence="1" type="ORF">CWO92_12665</name>
</gene>
<proteinExistence type="predicted"/>
<dbReference type="PANTHER" id="PTHR12969:SF7">
    <property type="entry name" value="INTRAFLAGELLAR TRANSPORT PROTEIN 52 HOMOLOG"/>
    <property type="match status" value="1"/>
</dbReference>
<comment type="caution">
    <text evidence="1">The sequence shown here is derived from an EMBL/GenBank/DDBJ whole genome shotgun (WGS) entry which is preliminary data.</text>
</comment>
<evidence type="ECO:0000313" key="1">
    <source>
        <dbReference type="EMBL" id="PKR84562.1"/>
    </source>
</evidence>
<dbReference type="GO" id="GO:0004519">
    <property type="term" value="F:endonuclease activity"/>
    <property type="evidence" value="ECO:0007669"/>
    <property type="project" value="UniProtKB-KW"/>
</dbReference>
<dbReference type="EMBL" id="PIQO01000009">
    <property type="protein sequence ID" value="PKR84562.1"/>
    <property type="molecule type" value="Genomic_DNA"/>
</dbReference>